<feature type="compositionally biased region" description="Polar residues" evidence="1">
    <location>
        <begin position="272"/>
        <end position="309"/>
    </location>
</feature>
<dbReference type="Proteomes" id="UP000800041">
    <property type="component" value="Unassembled WGS sequence"/>
</dbReference>
<dbReference type="EMBL" id="ML977140">
    <property type="protein sequence ID" value="KAF1991163.1"/>
    <property type="molecule type" value="Genomic_DNA"/>
</dbReference>
<keyword evidence="2" id="KW-0732">Signal</keyword>
<keyword evidence="4" id="KW-1185">Reference proteome</keyword>
<organism evidence="3 4">
    <name type="scientific">Aulographum hederae CBS 113979</name>
    <dbReference type="NCBI Taxonomy" id="1176131"/>
    <lineage>
        <taxon>Eukaryota</taxon>
        <taxon>Fungi</taxon>
        <taxon>Dikarya</taxon>
        <taxon>Ascomycota</taxon>
        <taxon>Pezizomycotina</taxon>
        <taxon>Dothideomycetes</taxon>
        <taxon>Pleosporomycetidae</taxon>
        <taxon>Aulographales</taxon>
        <taxon>Aulographaceae</taxon>
    </lineage>
</organism>
<accession>A0A6G1HD51</accession>
<evidence type="ECO:0000313" key="3">
    <source>
        <dbReference type="EMBL" id="KAF1991163.1"/>
    </source>
</evidence>
<feature type="signal peptide" evidence="2">
    <location>
        <begin position="1"/>
        <end position="24"/>
    </location>
</feature>
<evidence type="ECO:0000313" key="4">
    <source>
        <dbReference type="Proteomes" id="UP000800041"/>
    </source>
</evidence>
<proteinExistence type="predicted"/>
<feature type="compositionally biased region" description="Low complexity" evidence="1">
    <location>
        <begin position="515"/>
        <end position="536"/>
    </location>
</feature>
<protein>
    <submittedName>
        <fullName evidence="3">Uncharacterized protein</fullName>
    </submittedName>
</protein>
<feature type="compositionally biased region" description="Low complexity" evidence="1">
    <location>
        <begin position="320"/>
        <end position="329"/>
    </location>
</feature>
<feature type="region of interest" description="Disordered" evidence="1">
    <location>
        <begin position="254"/>
        <end position="329"/>
    </location>
</feature>
<evidence type="ECO:0000256" key="1">
    <source>
        <dbReference type="SAM" id="MobiDB-lite"/>
    </source>
</evidence>
<reference evidence="3" key="1">
    <citation type="journal article" date="2020" name="Stud. Mycol.">
        <title>101 Dothideomycetes genomes: a test case for predicting lifestyles and emergence of pathogens.</title>
        <authorList>
            <person name="Haridas S."/>
            <person name="Albert R."/>
            <person name="Binder M."/>
            <person name="Bloem J."/>
            <person name="Labutti K."/>
            <person name="Salamov A."/>
            <person name="Andreopoulos B."/>
            <person name="Baker S."/>
            <person name="Barry K."/>
            <person name="Bills G."/>
            <person name="Bluhm B."/>
            <person name="Cannon C."/>
            <person name="Castanera R."/>
            <person name="Culley D."/>
            <person name="Daum C."/>
            <person name="Ezra D."/>
            <person name="Gonzalez J."/>
            <person name="Henrissat B."/>
            <person name="Kuo A."/>
            <person name="Liang C."/>
            <person name="Lipzen A."/>
            <person name="Lutzoni F."/>
            <person name="Magnuson J."/>
            <person name="Mondo S."/>
            <person name="Nolan M."/>
            <person name="Ohm R."/>
            <person name="Pangilinan J."/>
            <person name="Park H.-J."/>
            <person name="Ramirez L."/>
            <person name="Alfaro M."/>
            <person name="Sun H."/>
            <person name="Tritt A."/>
            <person name="Yoshinaga Y."/>
            <person name="Zwiers L.-H."/>
            <person name="Turgeon B."/>
            <person name="Goodwin S."/>
            <person name="Spatafora J."/>
            <person name="Crous P."/>
            <person name="Grigoriev I."/>
        </authorList>
    </citation>
    <scope>NUCLEOTIDE SEQUENCE</scope>
    <source>
        <strain evidence="3">CBS 113979</strain>
    </source>
</reference>
<evidence type="ECO:0000256" key="2">
    <source>
        <dbReference type="SAM" id="SignalP"/>
    </source>
</evidence>
<dbReference type="AlphaFoldDB" id="A0A6G1HD51"/>
<feature type="region of interest" description="Disordered" evidence="1">
    <location>
        <begin position="514"/>
        <end position="536"/>
    </location>
</feature>
<feature type="region of interest" description="Disordered" evidence="1">
    <location>
        <begin position="375"/>
        <end position="394"/>
    </location>
</feature>
<gene>
    <name evidence="3" type="ORF">K402DRAFT_459895</name>
</gene>
<dbReference type="OrthoDB" id="3944128at2759"/>
<sequence length="571" mass="59159">MFERNSMFLAQVAFWESLVSVALAQSGSSTITPSPSLASCTPGCRADFMSPGGYLWEPNFTQFNYTAATAVLAVDRDTNRTSTSTVMPVSDAYESFTSSYMSSFNANSSLFHGGVTFFTGGTGINYYTVTPYSWGTFSTNPTKTYDLVWPTNYMEAQAFWWWTTYATEVNGTATCTTSRITEAPSESLWAIATDDTTWTSIRDITETWCREIPSTIYNYMSAVERCGKPLVDDTPRTMVPVTALTINRIIYTSLPPEPAQSGSPSLPKPTADPTSPGENPDASPSSSPAVLPINTQNNAVVPLPSNSPSNDDDAAAPEDSAISPASSPTPSTTVAYFTFMNSAFAVDASGGFQIGDTYLKPGATVLVDNTPIALPSPAPDTNADAKNNADSDSPVPNEVLIGSSSISLQTTALALPPSPARILAYESLTLTADPAGAFQLPDGGVISPGGDAVMYSGMPVSEAADGSNVVFGSSTVEVLAAPTQGVDGEEGHDVVGDYIVSMLSPGALGSGSGSVGPVARATGSGSGSGNDTTEGTSAGNAGVELFDGGAGQVKLSAWLMGAVLVGVAFVL</sequence>
<feature type="chain" id="PRO_5026200436" evidence="2">
    <location>
        <begin position="25"/>
        <end position="571"/>
    </location>
</feature>
<name>A0A6G1HD51_9PEZI</name>